<organism evidence="1 2">
    <name type="scientific">Megamonas hypermegale</name>
    <dbReference type="NCBI Taxonomy" id="158847"/>
    <lineage>
        <taxon>Bacteria</taxon>
        <taxon>Bacillati</taxon>
        <taxon>Bacillota</taxon>
        <taxon>Negativicutes</taxon>
        <taxon>Selenomonadales</taxon>
        <taxon>Selenomonadaceae</taxon>
        <taxon>Megamonas</taxon>
    </lineage>
</organism>
<evidence type="ECO:0000313" key="1">
    <source>
        <dbReference type="EMBL" id="HJF85029.1"/>
    </source>
</evidence>
<comment type="caution">
    <text evidence="1">The sequence shown here is derived from an EMBL/GenBank/DDBJ whole genome shotgun (WGS) entry which is preliminary data.</text>
</comment>
<gene>
    <name evidence="1" type="ORF">K8V65_05150</name>
</gene>
<dbReference type="EMBL" id="DYVR01000139">
    <property type="protein sequence ID" value="HJF85029.1"/>
    <property type="molecule type" value="Genomic_DNA"/>
</dbReference>
<proteinExistence type="predicted"/>
<protein>
    <submittedName>
        <fullName evidence="1">Uncharacterized protein</fullName>
    </submittedName>
</protein>
<sequence length="118" mass="14045">YQVDAEAVRLAGCLMQVQERSRNYHYLQNSDFHPFCEIYKDKYIVHNEQGETSEIHYLQNDVRINFFDTANFYTFRQTSLYGGLPNKTLKVYKGSVVKYIIINRVGRIRISKYYKEPS</sequence>
<accession>A0A921HNW2</accession>
<evidence type="ECO:0000313" key="2">
    <source>
        <dbReference type="Proteomes" id="UP000780768"/>
    </source>
</evidence>
<dbReference type="AlphaFoldDB" id="A0A921HNW2"/>
<name>A0A921HNW2_9FIRM</name>
<feature type="non-terminal residue" evidence="1">
    <location>
        <position position="1"/>
    </location>
</feature>
<reference evidence="1" key="2">
    <citation type="submission" date="2021-09" db="EMBL/GenBank/DDBJ databases">
        <authorList>
            <person name="Gilroy R."/>
        </authorList>
    </citation>
    <scope>NUCLEOTIDE SEQUENCE</scope>
    <source>
        <strain evidence="1">7318</strain>
    </source>
</reference>
<dbReference type="Proteomes" id="UP000780768">
    <property type="component" value="Unassembled WGS sequence"/>
</dbReference>
<reference evidence="1" key="1">
    <citation type="journal article" date="2021" name="PeerJ">
        <title>Extensive microbial diversity within the chicken gut microbiome revealed by metagenomics and culture.</title>
        <authorList>
            <person name="Gilroy R."/>
            <person name="Ravi A."/>
            <person name="Getino M."/>
            <person name="Pursley I."/>
            <person name="Horton D.L."/>
            <person name="Alikhan N.F."/>
            <person name="Baker D."/>
            <person name="Gharbi K."/>
            <person name="Hall N."/>
            <person name="Watson M."/>
            <person name="Adriaenssens E.M."/>
            <person name="Foster-Nyarko E."/>
            <person name="Jarju S."/>
            <person name="Secka A."/>
            <person name="Antonio M."/>
            <person name="Oren A."/>
            <person name="Chaudhuri R.R."/>
            <person name="La Ragione R."/>
            <person name="Hildebrand F."/>
            <person name="Pallen M.J."/>
        </authorList>
    </citation>
    <scope>NUCLEOTIDE SEQUENCE</scope>
    <source>
        <strain evidence="1">7318</strain>
    </source>
</reference>